<dbReference type="Proteomes" id="UP000183898">
    <property type="component" value="Unassembled WGS sequence"/>
</dbReference>
<sequence length="253" mass="26664">MLDRAIRIYSMASIFAVGVATTSSAGMAALITVTAGGVPDGGAALYENFDNLAASGGVTGNGITVSFSGKGAGVASLPDLGGYYAAPIIMDSSATLFGNYQAEGPNETQYLTTGMGQVIMELEEYHQYFGLLWGSVDFHNSLSFYDDHTLLFSLTGLDIQSIVNDGSQDGAGSYYVNVIIDDYFNKVIASSSRYAFEFDNVALQPDLLAPPAEMAEIAEIPEPATLVLLGLGVLALIVTCRTRPEVNTKFGFG</sequence>
<dbReference type="EMBL" id="FOCT01000018">
    <property type="protein sequence ID" value="SEO34050.1"/>
    <property type="molecule type" value="Genomic_DNA"/>
</dbReference>
<dbReference type="NCBIfam" id="TIGR02595">
    <property type="entry name" value="PEP_CTERM"/>
    <property type="match status" value="1"/>
</dbReference>
<gene>
    <name evidence="3" type="ORF">SAMN05216404_1184</name>
</gene>
<protein>
    <submittedName>
        <fullName evidence="3">PEP-CTERM protein-sorting domain-containing protein</fullName>
    </submittedName>
</protein>
<dbReference type="RefSeq" id="WP_074748960.1">
    <property type="nucleotide sequence ID" value="NZ_FOCT01000018.1"/>
</dbReference>
<evidence type="ECO:0000259" key="2">
    <source>
        <dbReference type="Pfam" id="PF07589"/>
    </source>
</evidence>
<dbReference type="Pfam" id="PF07589">
    <property type="entry name" value="PEP-CTERM"/>
    <property type="match status" value="1"/>
</dbReference>
<keyword evidence="1" id="KW-0732">Signal</keyword>
<proteinExistence type="predicted"/>
<organism evidence="3 4">
    <name type="scientific">Nitrosospira multiformis</name>
    <dbReference type="NCBI Taxonomy" id="1231"/>
    <lineage>
        <taxon>Bacteria</taxon>
        <taxon>Pseudomonadati</taxon>
        <taxon>Pseudomonadota</taxon>
        <taxon>Betaproteobacteria</taxon>
        <taxon>Nitrosomonadales</taxon>
        <taxon>Nitrosomonadaceae</taxon>
        <taxon>Nitrosospira</taxon>
    </lineage>
</organism>
<feature type="domain" description="Ice-binding protein C-terminal" evidence="2">
    <location>
        <begin position="220"/>
        <end position="238"/>
    </location>
</feature>
<dbReference type="AlphaFoldDB" id="A0A1H8NWN7"/>
<name>A0A1H8NWN7_9PROT</name>
<dbReference type="InterPro" id="IPR013424">
    <property type="entry name" value="Ice-binding_C"/>
</dbReference>
<feature type="chain" id="PRO_5010234884" evidence="1">
    <location>
        <begin position="29"/>
        <end position="253"/>
    </location>
</feature>
<accession>A0A1H8NWN7</accession>
<evidence type="ECO:0000313" key="4">
    <source>
        <dbReference type="Proteomes" id="UP000183898"/>
    </source>
</evidence>
<reference evidence="3 4" key="1">
    <citation type="submission" date="2016-10" db="EMBL/GenBank/DDBJ databases">
        <authorList>
            <person name="de Groot N.N."/>
        </authorList>
    </citation>
    <scope>NUCLEOTIDE SEQUENCE [LARGE SCALE GENOMIC DNA]</scope>
    <source>
        <strain evidence="3 4">Nl18</strain>
    </source>
</reference>
<feature type="signal peptide" evidence="1">
    <location>
        <begin position="1"/>
        <end position="28"/>
    </location>
</feature>
<evidence type="ECO:0000256" key="1">
    <source>
        <dbReference type="SAM" id="SignalP"/>
    </source>
</evidence>
<evidence type="ECO:0000313" key="3">
    <source>
        <dbReference type="EMBL" id="SEO34050.1"/>
    </source>
</evidence>